<gene>
    <name evidence="2" type="ORF">A5779_32030</name>
</gene>
<evidence type="ECO:0000313" key="2">
    <source>
        <dbReference type="EMBL" id="OBB87929.1"/>
    </source>
</evidence>
<dbReference type="AlphaFoldDB" id="A0A1A0VXK5"/>
<keyword evidence="1" id="KW-1133">Transmembrane helix</keyword>
<comment type="caution">
    <text evidence="2">The sequence shown here is derived from an EMBL/GenBank/DDBJ whole genome shotgun (WGS) entry which is preliminary data.</text>
</comment>
<dbReference type="EMBL" id="LZSY01000118">
    <property type="protein sequence ID" value="OBB87929.1"/>
    <property type="molecule type" value="Genomic_DNA"/>
</dbReference>
<protein>
    <recommendedName>
        <fullName evidence="4">PH domain-containing protein</fullName>
    </recommendedName>
</protein>
<dbReference type="Proteomes" id="UP000094008">
    <property type="component" value="Unassembled WGS sequence"/>
</dbReference>
<evidence type="ECO:0008006" key="4">
    <source>
        <dbReference type="Google" id="ProtNLM"/>
    </source>
</evidence>
<accession>A0A1A0VXK5</accession>
<keyword evidence="1" id="KW-0812">Transmembrane</keyword>
<evidence type="ECO:0000256" key="1">
    <source>
        <dbReference type="SAM" id="Phobius"/>
    </source>
</evidence>
<organism evidence="2 3">
    <name type="scientific">Mycolicibacterium peregrinum</name>
    <name type="common">Mycobacterium peregrinum</name>
    <dbReference type="NCBI Taxonomy" id="43304"/>
    <lineage>
        <taxon>Bacteria</taxon>
        <taxon>Bacillati</taxon>
        <taxon>Actinomycetota</taxon>
        <taxon>Actinomycetes</taxon>
        <taxon>Mycobacteriales</taxon>
        <taxon>Mycobacteriaceae</taxon>
        <taxon>Mycolicibacterium</taxon>
    </lineage>
</organism>
<evidence type="ECO:0000313" key="3">
    <source>
        <dbReference type="Proteomes" id="UP000094008"/>
    </source>
</evidence>
<feature type="transmembrane region" description="Helical" evidence="1">
    <location>
        <begin position="30"/>
        <end position="52"/>
    </location>
</feature>
<keyword evidence="1" id="KW-0472">Membrane</keyword>
<proteinExistence type="predicted"/>
<sequence>MISAAVVSCALIAVFGPLGKIDIPVLHSARYSIPFVAGAVALMGIPTIWLMIRRGGMKYLRLTPAGYEVAEGYKLERGAWSEVADVTSMVPGSNRQLPNALVLVKSDGTAAVLAAGAITPGGRDLRELVRFYWQHPAYRDELTDDRALERLQSKNFAADR</sequence>
<reference evidence="3" key="1">
    <citation type="submission" date="2016-06" db="EMBL/GenBank/DDBJ databases">
        <authorList>
            <person name="Sutton G."/>
            <person name="Brinkac L."/>
            <person name="Sanka R."/>
            <person name="Adams M."/>
            <person name="Lau E."/>
            <person name="Mehaffy C."/>
            <person name="Tameris M."/>
            <person name="Hatherill M."/>
            <person name="Hanekom W."/>
            <person name="Mahomed H."/>
            <person name="Mcshane H."/>
        </authorList>
    </citation>
    <scope>NUCLEOTIDE SEQUENCE [LARGE SCALE GENOMIC DNA]</scope>
    <source>
        <strain evidence="3">852002-10433_SCH5171157</strain>
    </source>
</reference>
<name>A0A1A0VXK5_MYCPR</name>